<reference evidence="1" key="1">
    <citation type="submission" date="2022-07" db="EMBL/GenBank/DDBJ databases">
        <authorList>
            <person name="Kouya T."/>
            <person name="Ishiyama Y."/>
        </authorList>
    </citation>
    <scope>NUCLEOTIDE SEQUENCE</scope>
    <source>
        <strain evidence="1">WR16-4</strain>
    </source>
</reference>
<protein>
    <submittedName>
        <fullName evidence="1">Uncharacterized protein</fullName>
    </submittedName>
</protein>
<dbReference type="Proteomes" id="UP001144204">
    <property type="component" value="Unassembled WGS sequence"/>
</dbReference>
<dbReference type="EMBL" id="BRPL01000004">
    <property type="protein sequence ID" value="GLB47519.1"/>
    <property type="molecule type" value="Genomic_DNA"/>
</dbReference>
<keyword evidence="2" id="KW-1185">Reference proteome</keyword>
<evidence type="ECO:0000313" key="1">
    <source>
        <dbReference type="EMBL" id="GLB47519.1"/>
    </source>
</evidence>
<organism evidence="1 2">
    <name type="scientific">Philodulcilactobacillus myokoensis</name>
    <dbReference type="NCBI Taxonomy" id="2929573"/>
    <lineage>
        <taxon>Bacteria</taxon>
        <taxon>Bacillati</taxon>
        <taxon>Bacillota</taxon>
        <taxon>Bacilli</taxon>
        <taxon>Lactobacillales</taxon>
        <taxon>Lactobacillaceae</taxon>
        <taxon>Philodulcilactobacillus</taxon>
    </lineage>
</organism>
<reference evidence="1" key="2">
    <citation type="journal article" date="2023" name="PLoS ONE">
        <title>Philodulcilactobacillus myokoensis gen. nov., sp. nov., a fructophilic, acidophilic, and agar-phobic lactic acid bacterium isolated from fermented vegetable extracts.</title>
        <authorList>
            <person name="Kouya T."/>
            <person name="Ishiyama Y."/>
            <person name="Ohashi S."/>
            <person name="Kumakubo R."/>
            <person name="Yamazaki T."/>
            <person name="Otaki T."/>
        </authorList>
    </citation>
    <scope>NUCLEOTIDE SEQUENCE</scope>
    <source>
        <strain evidence="1">WR16-4</strain>
    </source>
</reference>
<gene>
    <name evidence="1" type="ORF">WR164_14980</name>
</gene>
<comment type="caution">
    <text evidence="1">The sequence shown here is derived from an EMBL/GenBank/DDBJ whole genome shotgun (WGS) entry which is preliminary data.</text>
</comment>
<proteinExistence type="predicted"/>
<dbReference type="AlphaFoldDB" id="A0A9W6B4T1"/>
<accession>A0A9W6B4T1</accession>
<sequence>MKSSNVPNRYKDQADLIKAMFLENRKHVPGVRIDEDDMRITFAFTNREDCDLSNVHSNVLDLLSIVGDLAIKFEMSGEYDNQHKFVELQVIDDRMDVLPNMQPPKDATITHLKIEKNKKH</sequence>
<evidence type="ECO:0000313" key="2">
    <source>
        <dbReference type="Proteomes" id="UP001144204"/>
    </source>
</evidence>
<dbReference type="RefSeq" id="WP_286137058.1">
    <property type="nucleotide sequence ID" value="NZ_BRPL01000004.1"/>
</dbReference>
<name>A0A9W6B4T1_9LACO</name>